<feature type="region of interest" description="Disordered" evidence="1">
    <location>
        <begin position="1"/>
        <end position="90"/>
    </location>
</feature>
<protein>
    <submittedName>
        <fullName evidence="2">Uncharacterized protein</fullName>
    </submittedName>
</protein>
<comment type="caution">
    <text evidence="2">The sequence shown here is derived from an EMBL/GenBank/DDBJ whole genome shotgun (WGS) entry which is preliminary data.</text>
</comment>
<proteinExistence type="predicted"/>
<name>A0A843VTZ4_COLES</name>
<feature type="non-terminal residue" evidence="2">
    <location>
        <position position="1"/>
    </location>
</feature>
<evidence type="ECO:0000256" key="1">
    <source>
        <dbReference type="SAM" id="MobiDB-lite"/>
    </source>
</evidence>
<accession>A0A843VTZ4</accession>
<keyword evidence="3" id="KW-1185">Reference proteome</keyword>
<gene>
    <name evidence="2" type="ORF">Taro_032947</name>
</gene>
<evidence type="ECO:0000313" key="3">
    <source>
        <dbReference type="Proteomes" id="UP000652761"/>
    </source>
</evidence>
<reference evidence="2" key="1">
    <citation type="submission" date="2017-07" db="EMBL/GenBank/DDBJ databases">
        <title>Taro Niue Genome Assembly and Annotation.</title>
        <authorList>
            <person name="Atibalentja N."/>
            <person name="Keating K."/>
            <person name="Fields C.J."/>
        </authorList>
    </citation>
    <scope>NUCLEOTIDE SEQUENCE</scope>
    <source>
        <strain evidence="2">Niue_2</strain>
        <tissue evidence="2">Leaf</tissue>
    </source>
</reference>
<dbReference type="AlphaFoldDB" id="A0A843VTZ4"/>
<dbReference type="EMBL" id="NMUH01002475">
    <property type="protein sequence ID" value="MQM00209.1"/>
    <property type="molecule type" value="Genomic_DNA"/>
</dbReference>
<sequence>MVRGARSGSSSGRRSSRGRGLSAASGSGEFTPPHPRVPAFGPSSVPPPVAAGSGEFTPPPPRVPGSGQSTPSPPTVAGQSVSAPPTFLAGASTMPEAEDVVSLQEGGVSFYISSLWELTYSYLNRAIINSRVVRTRRGLN</sequence>
<evidence type="ECO:0000313" key="2">
    <source>
        <dbReference type="EMBL" id="MQM00209.1"/>
    </source>
</evidence>
<dbReference type="Proteomes" id="UP000652761">
    <property type="component" value="Unassembled WGS sequence"/>
</dbReference>
<feature type="compositionally biased region" description="Low complexity" evidence="1">
    <location>
        <begin position="1"/>
        <end position="28"/>
    </location>
</feature>
<organism evidence="2 3">
    <name type="scientific">Colocasia esculenta</name>
    <name type="common">Wild taro</name>
    <name type="synonym">Arum esculentum</name>
    <dbReference type="NCBI Taxonomy" id="4460"/>
    <lineage>
        <taxon>Eukaryota</taxon>
        <taxon>Viridiplantae</taxon>
        <taxon>Streptophyta</taxon>
        <taxon>Embryophyta</taxon>
        <taxon>Tracheophyta</taxon>
        <taxon>Spermatophyta</taxon>
        <taxon>Magnoliopsida</taxon>
        <taxon>Liliopsida</taxon>
        <taxon>Araceae</taxon>
        <taxon>Aroideae</taxon>
        <taxon>Colocasieae</taxon>
        <taxon>Colocasia</taxon>
    </lineage>
</organism>